<dbReference type="Proteomes" id="UP001556098">
    <property type="component" value="Unassembled WGS sequence"/>
</dbReference>
<protein>
    <submittedName>
        <fullName evidence="1">Uncharacterized protein</fullName>
    </submittedName>
</protein>
<organism evidence="1 2">
    <name type="scientific">Sulfitobacter sediminis</name>
    <dbReference type="NCBI Taxonomy" id="3234186"/>
    <lineage>
        <taxon>Bacteria</taxon>
        <taxon>Pseudomonadati</taxon>
        <taxon>Pseudomonadota</taxon>
        <taxon>Alphaproteobacteria</taxon>
        <taxon>Rhodobacterales</taxon>
        <taxon>Roseobacteraceae</taxon>
        <taxon>Sulfitobacter</taxon>
    </lineage>
</organism>
<sequence length="80" mass="8903">MSDLEAALLAAHAREDHPALVDLYRRAAESAETEESRAFYLTHAHVFALETAHPDTADLRAELIGMGREEPLPPAREPKR</sequence>
<keyword evidence="2" id="KW-1185">Reference proteome</keyword>
<accession>A0ABV3RIC1</accession>
<comment type="caution">
    <text evidence="1">The sequence shown here is derived from an EMBL/GenBank/DDBJ whole genome shotgun (WGS) entry which is preliminary data.</text>
</comment>
<proteinExistence type="predicted"/>
<gene>
    <name evidence="1" type="ORF">AB2B41_03535</name>
</gene>
<evidence type="ECO:0000313" key="2">
    <source>
        <dbReference type="Proteomes" id="UP001556098"/>
    </source>
</evidence>
<reference evidence="1 2" key="1">
    <citation type="submission" date="2024-07" db="EMBL/GenBank/DDBJ databases">
        <title>Marimonas sp.nov., isolated from tidal-flat sediment.</title>
        <authorList>
            <person name="Jayan J.N."/>
            <person name="Lee S.S."/>
        </authorList>
    </citation>
    <scope>NUCLEOTIDE SEQUENCE [LARGE SCALE GENOMIC DNA]</scope>
    <source>
        <strain evidence="1 2">MJW-29</strain>
    </source>
</reference>
<name>A0ABV3RIC1_9RHOB</name>
<dbReference type="RefSeq" id="WP_367876362.1">
    <property type="nucleotide sequence ID" value="NZ_JBFNXX010000002.1"/>
</dbReference>
<dbReference type="EMBL" id="JBFNXX010000002">
    <property type="protein sequence ID" value="MEW9918659.1"/>
    <property type="molecule type" value="Genomic_DNA"/>
</dbReference>
<evidence type="ECO:0000313" key="1">
    <source>
        <dbReference type="EMBL" id="MEW9918659.1"/>
    </source>
</evidence>